<evidence type="ECO:0000259" key="8">
    <source>
        <dbReference type="Pfam" id="PF02470"/>
    </source>
</evidence>
<dbReference type="InterPro" id="IPR003399">
    <property type="entry name" value="Mce/MlaD"/>
</dbReference>
<keyword evidence="5 7" id="KW-1133">Transmembrane helix</keyword>
<feature type="transmembrane region" description="Helical" evidence="7">
    <location>
        <begin position="24"/>
        <end position="44"/>
    </location>
</feature>
<sequence>MDTPTAAEPIVEARQTSFWRNLSLVWLVPVVALAVTLFIAWQSWAERGTRIEIHFENAAGVTADETLIRYRDVNIGVVEDVAFAEDLTEVIVHARIDRAVAAKLPENAEFWVVRPEVSASGISGLSTVLSGVYIQAAFEPATGRAATSFKGLKETPLVMPGMKGTRVTLRTEDGSKLTAGAPIYFQGIEVGKIEAPQLAEDGNAVTARAFIAAPHDRRLTTATRFWQTSGFSVNFGPQGLNLSVGSVAGILRGGLSFDTVYSGGAPIEAGHVFDLYESEEDARSSAFNKAVENPIELAVEFQQSVAGLAVGSEVIYKGLTIGKVTTLGAFVERNESGQDVILRATLSIDPGRLGLDPGTSEAQTIAFFAEEIDNGLRARLVSKSIFSRTLSVELAELPDAPPAQLTTNGTGAPRIPSVTSDLPDAAATAQGVLNRIDALPVEELMQQAIATLASVESLAGDENLRAAPDAFVGLMNDARDLVGGADAQALPAELRAALADLRKVASDLNTAQAVNRLVTALDAASEAADTVTSTAEYFDQTITGVPGLITGLDQLTAKANSLDVEQFLAAATGFLDKAGALVDQDSTRALPASLTAALDEARAALDDLRAGGAVDNLNATLGSAREAAGAVETAVSGLPDLTARIDALIAEAQRLLAGYGQNSRFNRDTLDTLRELRTTAQALTSLARKLERNPNSILFGR</sequence>
<dbReference type="PANTHER" id="PTHR30462:SF0">
    <property type="entry name" value="INTERMEMBRANE TRANSPORT PROTEIN YEBT"/>
    <property type="match status" value="1"/>
</dbReference>
<proteinExistence type="predicted"/>
<name>A0ABT7EW58_9RHOB</name>
<gene>
    <name evidence="9" type="ORF">QO033_02705</name>
</gene>
<evidence type="ECO:0000256" key="6">
    <source>
        <dbReference type="ARBA" id="ARBA00023136"/>
    </source>
</evidence>
<comment type="caution">
    <text evidence="9">The sequence shown here is derived from an EMBL/GenBank/DDBJ whole genome shotgun (WGS) entry which is preliminary data.</text>
</comment>
<evidence type="ECO:0000256" key="2">
    <source>
        <dbReference type="ARBA" id="ARBA00022475"/>
    </source>
</evidence>
<evidence type="ECO:0000256" key="1">
    <source>
        <dbReference type="ARBA" id="ARBA00004533"/>
    </source>
</evidence>
<keyword evidence="6 7" id="KW-0472">Membrane</keyword>
<dbReference type="EMBL" id="JASNJD010000002">
    <property type="protein sequence ID" value="MDK3016568.1"/>
    <property type="molecule type" value="Genomic_DNA"/>
</dbReference>
<dbReference type="PANTHER" id="PTHR30462">
    <property type="entry name" value="INTERMEMBRANE TRANSPORT PROTEIN PQIB-RELATED"/>
    <property type="match status" value="1"/>
</dbReference>
<keyword evidence="10" id="KW-1185">Reference proteome</keyword>
<dbReference type="Proteomes" id="UP001243757">
    <property type="component" value="Unassembled WGS sequence"/>
</dbReference>
<evidence type="ECO:0000313" key="9">
    <source>
        <dbReference type="EMBL" id="MDK3016568.1"/>
    </source>
</evidence>
<reference evidence="9 10" key="1">
    <citation type="submission" date="2023-05" db="EMBL/GenBank/DDBJ databases">
        <title>Pseudodonghicola sp. nov.</title>
        <authorList>
            <person name="Huang J."/>
        </authorList>
    </citation>
    <scope>NUCLEOTIDE SEQUENCE [LARGE SCALE GENOMIC DNA]</scope>
    <source>
        <strain evidence="9 10">IC7</strain>
    </source>
</reference>
<evidence type="ECO:0000256" key="3">
    <source>
        <dbReference type="ARBA" id="ARBA00022519"/>
    </source>
</evidence>
<organism evidence="9 10">
    <name type="scientific">Pseudodonghicola flavimaris</name>
    <dbReference type="NCBI Taxonomy" id="3050036"/>
    <lineage>
        <taxon>Bacteria</taxon>
        <taxon>Pseudomonadati</taxon>
        <taxon>Pseudomonadota</taxon>
        <taxon>Alphaproteobacteria</taxon>
        <taxon>Rhodobacterales</taxon>
        <taxon>Paracoccaceae</taxon>
        <taxon>Pseudodonghicola</taxon>
    </lineage>
</organism>
<evidence type="ECO:0000256" key="4">
    <source>
        <dbReference type="ARBA" id="ARBA00022692"/>
    </source>
</evidence>
<feature type="domain" description="Mce/MlaD" evidence="8">
    <location>
        <begin position="48"/>
        <end position="135"/>
    </location>
</feature>
<evidence type="ECO:0000256" key="5">
    <source>
        <dbReference type="ARBA" id="ARBA00022989"/>
    </source>
</evidence>
<keyword evidence="3" id="KW-0997">Cell inner membrane</keyword>
<comment type="subcellular location">
    <subcellularLocation>
        <location evidence="1">Cell inner membrane</location>
    </subcellularLocation>
</comment>
<dbReference type="Pfam" id="PF02470">
    <property type="entry name" value="MlaD"/>
    <property type="match status" value="2"/>
</dbReference>
<accession>A0ABT7EW58</accession>
<keyword evidence="2" id="KW-1003">Cell membrane</keyword>
<evidence type="ECO:0000313" key="10">
    <source>
        <dbReference type="Proteomes" id="UP001243757"/>
    </source>
</evidence>
<dbReference type="InterPro" id="IPR051800">
    <property type="entry name" value="PqiA-PqiB_transport"/>
</dbReference>
<keyword evidence="4 7" id="KW-0812">Transmembrane</keyword>
<protein>
    <submittedName>
        <fullName evidence="9">MlaD family protein</fullName>
    </submittedName>
</protein>
<feature type="domain" description="Mce/MlaD" evidence="8">
    <location>
        <begin position="164"/>
        <end position="224"/>
    </location>
</feature>
<evidence type="ECO:0000256" key="7">
    <source>
        <dbReference type="SAM" id="Phobius"/>
    </source>
</evidence>